<accession>A0A8H4W324</accession>
<dbReference type="InterPro" id="IPR041698">
    <property type="entry name" value="Methyltransf_25"/>
</dbReference>
<dbReference type="GO" id="GO:0008168">
    <property type="term" value="F:methyltransferase activity"/>
    <property type="evidence" value="ECO:0007669"/>
    <property type="project" value="UniProtKB-KW"/>
</dbReference>
<protein>
    <recommendedName>
        <fullName evidence="3">Methyltransferase domain-containing protein</fullName>
    </recommendedName>
</protein>
<keyword evidence="1" id="KW-0489">Methyltransferase</keyword>
<dbReference type="Pfam" id="PF13649">
    <property type="entry name" value="Methyltransf_25"/>
    <property type="match status" value="1"/>
</dbReference>
<dbReference type="Gene3D" id="3.40.50.150">
    <property type="entry name" value="Vaccinia Virus protein VP39"/>
    <property type="match status" value="1"/>
</dbReference>
<dbReference type="GO" id="GO:0032259">
    <property type="term" value="P:methylation"/>
    <property type="evidence" value="ECO:0007669"/>
    <property type="project" value="UniProtKB-KW"/>
</dbReference>
<reference evidence="4 5" key="1">
    <citation type="submission" date="2020-03" db="EMBL/GenBank/DDBJ databases">
        <title>Draft Genome Sequence of Cudoniella acicularis.</title>
        <authorList>
            <person name="Buettner E."/>
            <person name="Kellner H."/>
        </authorList>
    </citation>
    <scope>NUCLEOTIDE SEQUENCE [LARGE SCALE GENOMIC DNA]</scope>
    <source>
        <strain evidence="4 5">DSM 108380</strain>
    </source>
</reference>
<keyword evidence="2" id="KW-0808">Transferase</keyword>
<evidence type="ECO:0000259" key="3">
    <source>
        <dbReference type="Pfam" id="PF13649"/>
    </source>
</evidence>
<dbReference type="OrthoDB" id="540004at2759"/>
<comment type="caution">
    <text evidence="4">The sequence shown here is derived from an EMBL/GenBank/DDBJ whole genome shotgun (WGS) entry which is preliminary data.</text>
</comment>
<organism evidence="4 5">
    <name type="scientific">Cudoniella acicularis</name>
    <dbReference type="NCBI Taxonomy" id="354080"/>
    <lineage>
        <taxon>Eukaryota</taxon>
        <taxon>Fungi</taxon>
        <taxon>Dikarya</taxon>
        <taxon>Ascomycota</taxon>
        <taxon>Pezizomycotina</taxon>
        <taxon>Leotiomycetes</taxon>
        <taxon>Helotiales</taxon>
        <taxon>Tricladiaceae</taxon>
        <taxon>Cudoniella</taxon>
    </lineage>
</organism>
<keyword evidence="5" id="KW-1185">Reference proteome</keyword>
<dbReference type="PANTHER" id="PTHR43861">
    <property type="entry name" value="TRANS-ACONITATE 2-METHYLTRANSFERASE-RELATED"/>
    <property type="match status" value="1"/>
</dbReference>
<evidence type="ECO:0000313" key="5">
    <source>
        <dbReference type="Proteomes" id="UP000566819"/>
    </source>
</evidence>
<proteinExistence type="predicted"/>
<evidence type="ECO:0000256" key="1">
    <source>
        <dbReference type="ARBA" id="ARBA00022603"/>
    </source>
</evidence>
<gene>
    <name evidence="4" type="ORF">G7Y89_g6238</name>
</gene>
<dbReference type="InterPro" id="IPR029063">
    <property type="entry name" value="SAM-dependent_MTases_sf"/>
</dbReference>
<dbReference type="Proteomes" id="UP000566819">
    <property type="component" value="Unassembled WGS sequence"/>
</dbReference>
<dbReference type="PANTHER" id="PTHR43861:SF1">
    <property type="entry name" value="TRANS-ACONITATE 2-METHYLTRANSFERASE"/>
    <property type="match status" value="1"/>
</dbReference>
<dbReference type="CDD" id="cd02440">
    <property type="entry name" value="AdoMet_MTases"/>
    <property type="match status" value="1"/>
</dbReference>
<evidence type="ECO:0000313" key="4">
    <source>
        <dbReference type="EMBL" id="KAF4631902.1"/>
    </source>
</evidence>
<dbReference type="EMBL" id="JAAMPI010000399">
    <property type="protein sequence ID" value="KAF4631902.1"/>
    <property type="molecule type" value="Genomic_DNA"/>
</dbReference>
<dbReference type="SUPFAM" id="SSF53335">
    <property type="entry name" value="S-adenosyl-L-methionine-dependent methyltransferases"/>
    <property type="match status" value="1"/>
</dbReference>
<name>A0A8H4W324_9HELO</name>
<feature type="domain" description="Methyltransferase" evidence="3">
    <location>
        <begin position="127"/>
        <end position="220"/>
    </location>
</feature>
<dbReference type="AlphaFoldDB" id="A0A8H4W324"/>
<evidence type="ECO:0000256" key="2">
    <source>
        <dbReference type="ARBA" id="ARBA00022679"/>
    </source>
</evidence>
<sequence>MASLNLLRWSVARDTSTAAKDPKTSVNKSAAIGNTVACKIGFVLRQEIFLLTIAKINRFWQALMSTNMENEKGNVPHENEKARLLVQRGYDKIADTYLNWTVTKSTPRLAYLEKVLLKMHTPLNADVLELGCGAGVPGTELLSSRCGKVIANDISRAQIELAKSHVRRNNVDFSQEDMTKLEFEPASFDAVVAFYSIIHLPRGEQAILFPKIYSWLRPGGYLLCNLGVSDVPASMAEDWLGSQMYWSSFDVKTNLKLIRDAGFAINEHEVLEDDEDGTLVPFLWILAEKNM</sequence>